<dbReference type="SUPFAM" id="SSF52540">
    <property type="entry name" value="P-loop containing nucleoside triphosphate hydrolases"/>
    <property type="match status" value="1"/>
</dbReference>
<dbReference type="InterPro" id="IPR008984">
    <property type="entry name" value="SMAD_FHA_dom_sf"/>
</dbReference>
<dbReference type="InterPro" id="IPR047187">
    <property type="entry name" value="SF1_C_Upf1"/>
</dbReference>
<dbReference type="SUPFAM" id="SSF49879">
    <property type="entry name" value="SMAD/FHA domain"/>
    <property type="match status" value="1"/>
</dbReference>
<feature type="compositionally biased region" description="Basic and acidic residues" evidence="5">
    <location>
        <begin position="623"/>
        <end position="633"/>
    </location>
</feature>
<keyword evidence="1" id="KW-0547">Nucleotide-binding</keyword>
<keyword evidence="2" id="KW-0378">Hydrolase</keyword>
<evidence type="ECO:0000313" key="8">
    <source>
        <dbReference type="EMBL" id="SSX22032.1"/>
    </source>
</evidence>
<dbReference type="GO" id="GO:0006369">
    <property type="term" value="P:termination of RNA polymerase II transcription"/>
    <property type="evidence" value="ECO:0007669"/>
    <property type="project" value="TreeGrafter"/>
</dbReference>
<feature type="compositionally biased region" description="Basic and acidic residues" evidence="5">
    <location>
        <begin position="421"/>
        <end position="442"/>
    </location>
</feature>
<dbReference type="InterPro" id="IPR045055">
    <property type="entry name" value="DNA2/NAM7-like"/>
</dbReference>
<dbReference type="Pfam" id="PF13086">
    <property type="entry name" value="AAA_11"/>
    <property type="match status" value="1"/>
</dbReference>
<feature type="region of interest" description="Disordered" evidence="5">
    <location>
        <begin position="688"/>
        <end position="769"/>
    </location>
</feature>
<dbReference type="GO" id="GO:0016604">
    <property type="term" value="C:nuclear body"/>
    <property type="evidence" value="ECO:0007669"/>
    <property type="project" value="TreeGrafter"/>
</dbReference>
<dbReference type="EMBL" id="UFQS01000224">
    <property type="protein sequence ID" value="SSX01652.1"/>
    <property type="molecule type" value="Genomic_DNA"/>
</dbReference>
<gene>
    <name evidence="8" type="primary">CSON005835</name>
</gene>
<feature type="compositionally biased region" description="Polar residues" evidence="5">
    <location>
        <begin position="746"/>
        <end position="759"/>
    </location>
</feature>
<reference evidence="7" key="1">
    <citation type="submission" date="2018-04" db="EMBL/GenBank/DDBJ databases">
        <authorList>
            <person name="Go L.Y."/>
            <person name="Mitchell J.A."/>
        </authorList>
    </citation>
    <scope>NUCLEOTIDE SEQUENCE</scope>
    <source>
        <tissue evidence="7">Whole organism</tissue>
    </source>
</reference>
<proteinExistence type="predicted"/>
<dbReference type="FunFam" id="3.40.50.300:FF:000326">
    <property type="entry name" value="P-loop containing nucleoside triphosphate hydrolase"/>
    <property type="match status" value="1"/>
</dbReference>
<evidence type="ECO:0000256" key="4">
    <source>
        <dbReference type="ARBA" id="ARBA00022840"/>
    </source>
</evidence>
<dbReference type="PROSITE" id="PS50006">
    <property type="entry name" value="FHA_DOMAIN"/>
    <property type="match status" value="1"/>
</dbReference>
<feature type="region of interest" description="Disordered" evidence="5">
    <location>
        <begin position="531"/>
        <end position="576"/>
    </location>
</feature>
<evidence type="ECO:0000256" key="1">
    <source>
        <dbReference type="ARBA" id="ARBA00022741"/>
    </source>
</evidence>
<feature type="region of interest" description="Disordered" evidence="5">
    <location>
        <begin position="613"/>
        <end position="670"/>
    </location>
</feature>
<keyword evidence="4" id="KW-0067">ATP-binding</keyword>
<dbReference type="GO" id="GO:0016787">
    <property type="term" value="F:hydrolase activity"/>
    <property type="evidence" value="ECO:0007669"/>
    <property type="project" value="UniProtKB-KW"/>
</dbReference>
<dbReference type="EMBL" id="UFQT01000224">
    <property type="protein sequence ID" value="SSX22032.1"/>
    <property type="molecule type" value="Genomic_DNA"/>
</dbReference>
<feature type="compositionally biased region" description="Basic and acidic residues" evidence="5">
    <location>
        <begin position="532"/>
        <end position="550"/>
    </location>
</feature>
<sequence>MERSWSQYQIRRLGFPHLSRFCIIKRLPIGDFIIGRSLNAQWNFLNCPSTYVSKNHCTIKCLPNGEIRIKDTSFNGTYINGENYRAMELDLRLNDEIGIGFPVNQENATNGKSYYGFKLELYEIPQVKMEMKTERPDEPDELENLIIDESPLPSTSSEHRSQEIEEEKPPGVENVENQIIAETSGPEIIKQESLKTEWTNDENDDLGGQFTDEEVLDDEVIVLDSSEEENEPFSYLNQLSQEPVPENVDGYYNTQLLLKDLNEPEIPEVITTGFCVVSDKEDLNNTNLEPIATTPVACEPSKCQNSTALPTNIIPINALDTDNLSDTTILNKPKGAEIQLEAPSDTLEQVLKNLISIYGTEMIQKTVKKLTGHSSSKNTHKKSSKNKNDLRKSSSVLNEDPLFLKEKKPSKSSHKKSTNQKSKDRSKNEPSTSKEKTSDKIEKRRKSVQQNEEQLMENDEKNDESHQIIKPLRIVIEDCQKAARIKNRRKSMPCNFVINDQNEAFEQNSHKNVPLPKPNIPDTISTSIQRRFSVDSRSSSHNEPEVDRNHNKQALKRKAENDTNNHSTFSLKKLKSVPPEKNIEELFRASQLPPPLEVVPEPKEPEFKNILFNKTKHRVAHNKTSDKQKDDPPKKKKDLSLNGEKDINRNVKTSNTFKIPKIPARRKSTVEKPENDLLSILNTIEEPVETPSCSRQNSNEEISIQSNHEEPSTSSDNNRNESTDMQGPIQSSVEPEINVPDIPRPNFNSDIFPSENRASSPPPSPFLNKEKYQKTLHSNSDNHQFAVPALPVPNQLFYRRTDFNDEQSKYPRLQNGSIPTVKSAVPPYNVRNILSDVLHWEVERLGDEYPVCVDYAKLHCMRPIFGSCQQYIDILSPLIKLEMFKMLAVAYSKNVNTKMISAEVISKSNNFNKNFNCENLSSICCQCNMINGQEIIRAGTVVILKYNNRMTLGYVDRAYSLQDVLKHEMFILFPDNFSISIVRERNIKIIYLKYLKVELENCLSIADLKRSPAEKLILNPHNIDFDRNLKSTQNQSGLERLNQEQFDVLTVVSEKITRNREKPQIFLIEGPPGTGKSRLICNMIVHMLRTAITPNAGFRILLCAPSNNAVNVLTEKLASYREILKTKNDKSYEVIKLVRFGHQLEPMSHLSSLYSLDALVEKEVVDHFKSTADQIPSNCNEQVERISLKNKITDLENSVLNPTDYHELQKNKRNLLDLKIKLEKLEKKMYFLVKNQKNLDEFKMKARKNKLNLATIVCCTLGSCPSLKNNCSQKFDILIIDEASQATEINCLPAINLGVKHIVMIGDTQQLPGMVQCRKAKDLGLGTSLFTRIREVAISTNHQLMSLRSQYRMHPEILKFPNQQFYGNQIKNSNTIIGQSADKSYKLKPYLVFELESEQNFTQNPNCYNTDEISFVLDLVNTLNELTPPGKYSIGVVTPYAKQKKLIEDKLRDKSDKNITVFTIDSIQGQERDIIVLSCTRTEGIGFMSSRERLNVALTRARRSLFICGNFMSLEKSNTWSSLINDAKARNLFIETCYIDPNNLKEHLIHNVN</sequence>
<dbReference type="SMART" id="SM00240">
    <property type="entry name" value="FHA"/>
    <property type="match status" value="1"/>
</dbReference>
<keyword evidence="3" id="KW-0347">Helicase</keyword>
<dbReference type="InterPro" id="IPR041677">
    <property type="entry name" value="DNA2/NAM7_AAA_11"/>
</dbReference>
<dbReference type="PANTHER" id="PTHR10887">
    <property type="entry name" value="DNA2/NAM7 HELICASE FAMILY"/>
    <property type="match status" value="1"/>
</dbReference>
<evidence type="ECO:0000256" key="5">
    <source>
        <dbReference type="SAM" id="MobiDB-lite"/>
    </source>
</evidence>
<name>A0A336LVF6_CULSO</name>
<dbReference type="InterPro" id="IPR041679">
    <property type="entry name" value="DNA2/NAM7-like_C"/>
</dbReference>
<dbReference type="PANTHER" id="PTHR10887:SF495">
    <property type="entry name" value="HELICASE SENATAXIN ISOFORM X1-RELATED"/>
    <property type="match status" value="1"/>
</dbReference>
<organism evidence="8">
    <name type="scientific">Culicoides sonorensis</name>
    <name type="common">Biting midge</name>
    <dbReference type="NCBI Taxonomy" id="179676"/>
    <lineage>
        <taxon>Eukaryota</taxon>
        <taxon>Metazoa</taxon>
        <taxon>Ecdysozoa</taxon>
        <taxon>Arthropoda</taxon>
        <taxon>Hexapoda</taxon>
        <taxon>Insecta</taxon>
        <taxon>Pterygota</taxon>
        <taxon>Neoptera</taxon>
        <taxon>Endopterygota</taxon>
        <taxon>Diptera</taxon>
        <taxon>Nematocera</taxon>
        <taxon>Chironomoidea</taxon>
        <taxon>Ceratopogonidae</taxon>
        <taxon>Ceratopogoninae</taxon>
        <taxon>Culicoides</taxon>
        <taxon>Monoculicoides</taxon>
    </lineage>
</organism>
<evidence type="ECO:0000313" key="7">
    <source>
        <dbReference type="EMBL" id="SSX01652.1"/>
    </source>
</evidence>
<dbReference type="GO" id="GO:0001147">
    <property type="term" value="F:transcription termination site sequence-specific DNA binding"/>
    <property type="evidence" value="ECO:0007669"/>
    <property type="project" value="TreeGrafter"/>
</dbReference>
<dbReference type="GO" id="GO:0005694">
    <property type="term" value="C:chromosome"/>
    <property type="evidence" value="ECO:0007669"/>
    <property type="project" value="UniProtKB-ARBA"/>
</dbReference>
<feature type="compositionally biased region" description="Basic and acidic residues" evidence="5">
    <location>
        <begin position="157"/>
        <end position="170"/>
    </location>
</feature>
<evidence type="ECO:0000256" key="2">
    <source>
        <dbReference type="ARBA" id="ARBA00022801"/>
    </source>
</evidence>
<feature type="region of interest" description="Disordered" evidence="5">
    <location>
        <begin position="148"/>
        <end position="171"/>
    </location>
</feature>
<dbReference type="InterPro" id="IPR027417">
    <property type="entry name" value="P-loop_NTPase"/>
</dbReference>
<accession>A0A336LVF6</accession>
<dbReference type="Pfam" id="PF00498">
    <property type="entry name" value="FHA"/>
    <property type="match status" value="1"/>
</dbReference>
<dbReference type="Gene3D" id="3.40.50.300">
    <property type="entry name" value="P-loop containing nucleotide triphosphate hydrolases"/>
    <property type="match status" value="2"/>
</dbReference>
<dbReference type="VEuPathDB" id="VectorBase:CSON005835"/>
<dbReference type="CDD" id="cd00060">
    <property type="entry name" value="FHA"/>
    <property type="match status" value="1"/>
</dbReference>
<feature type="domain" description="FHA" evidence="6">
    <location>
        <begin position="32"/>
        <end position="84"/>
    </location>
</feature>
<evidence type="ECO:0000259" key="6">
    <source>
        <dbReference type="PROSITE" id="PS50006"/>
    </source>
</evidence>
<evidence type="ECO:0000256" key="3">
    <source>
        <dbReference type="ARBA" id="ARBA00022806"/>
    </source>
</evidence>
<feature type="compositionally biased region" description="Polar residues" evidence="5">
    <location>
        <begin position="691"/>
        <end position="717"/>
    </location>
</feature>
<feature type="region of interest" description="Disordered" evidence="5">
    <location>
        <begin position="369"/>
        <end position="465"/>
    </location>
</feature>
<protein>
    <submittedName>
        <fullName evidence="8">CSON005835 protein</fullName>
    </submittedName>
</protein>
<dbReference type="GO" id="GO:0005524">
    <property type="term" value="F:ATP binding"/>
    <property type="evidence" value="ECO:0007669"/>
    <property type="project" value="UniProtKB-KW"/>
</dbReference>
<feature type="compositionally biased region" description="Polar residues" evidence="5">
    <location>
        <begin position="723"/>
        <end position="733"/>
    </location>
</feature>
<dbReference type="GO" id="GO:0004386">
    <property type="term" value="F:helicase activity"/>
    <property type="evidence" value="ECO:0007669"/>
    <property type="project" value="UniProtKB-KW"/>
</dbReference>
<dbReference type="Gene3D" id="2.60.200.20">
    <property type="match status" value="1"/>
</dbReference>
<dbReference type="InterPro" id="IPR000253">
    <property type="entry name" value="FHA_dom"/>
</dbReference>
<dbReference type="CDD" id="cd18808">
    <property type="entry name" value="SF1_C_Upf1"/>
    <property type="match status" value="1"/>
</dbReference>
<reference evidence="8" key="2">
    <citation type="submission" date="2018-07" db="EMBL/GenBank/DDBJ databases">
        <authorList>
            <person name="Quirk P.G."/>
            <person name="Krulwich T.A."/>
        </authorList>
    </citation>
    <scope>NUCLEOTIDE SEQUENCE</scope>
</reference>
<dbReference type="Pfam" id="PF13087">
    <property type="entry name" value="AAA_12"/>
    <property type="match status" value="1"/>
</dbReference>